<proteinExistence type="predicted"/>
<reference evidence="2" key="1">
    <citation type="submission" date="2022-11" db="UniProtKB">
        <authorList>
            <consortium name="WormBaseParasite"/>
        </authorList>
    </citation>
    <scope>IDENTIFICATION</scope>
</reference>
<sequence>MAPTKNTLFILLIIVLVLIMINDVSGGCISDSKCKAECIAKGCGGGIKINYKLIFSRKLVNCHLFHCWDSFGQHGYQLQKHMHHYWC</sequence>
<organism evidence="1 2">
    <name type="scientific">Panagrolaimus sp. ES5</name>
    <dbReference type="NCBI Taxonomy" id="591445"/>
    <lineage>
        <taxon>Eukaryota</taxon>
        <taxon>Metazoa</taxon>
        <taxon>Ecdysozoa</taxon>
        <taxon>Nematoda</taxon>
        <taxon>Chromadorea</taxon>
        <taxon>Rhabditida</taxon>
        <taxon>Tylenchina</taxon>
        <taxon>Panagrolaimomorpha</taxon>
        <taxon>Panagrolaimoidea</taxon>
        <taxon>Panagrolaimidae</taxon>
        <taxon>Panagrolaimus</taxon>
    </lineage>
</organism>
<accession>A0AC34G1H9</accession>
<dbReference type="WBParaSite" id="ES5_v2.g23431.t1">
    <property type="protein sequence ID" value="ES5_v2.g23431.t1"/>
    <property type="gene ID" value="ES5_v2.g23431"/>
</dbReference>
<name>A0AC34G1H9_9BILA</name>
<evidence type="ECO:0000313" key="1">
    <source>
        <dbReference type="Proteomes" id="UP000887579"/>
    </source>
</evidence>
<evidence type="ECO:0000313" key="2">
    <source>
        <dbReference type="WBParaSite" id="ES5_v2.g23431.t1"/>
    </source>
</evidence>
<dbReference type="Proteomes" id="UP000887579">
    <property type="component" value="Unplaced"/>
</dbReference>
<protein>
    <submittedName>
        <fullName evidence="2">Uncharacterized protein</fullName>
    </submittedName>
</protein>